<comment type="caution">
    <text evidence="1">The sequence shown here is derived from an EMBL/GenBank/DDBJ whole genome shotgun (WGS) entry which is preliminary data.</text>
</comment>
<name>A0A6J7ZE62_PLARU</name>
<gene>
    <name evidence="1" type="ORF">PLAN_MP20012</name>
</gene>
<sequence>MNFLDIRLLDQEDLVYIAALIKHIKKNPNSKSSRFSKNLILITIGAVSTDCFEESGKLTFSSGYDGLVDGLVEDFIENFMELYPHYFSNNNPVFSLVVCSIIDLGL</sequence>
<proteinExistence type="predicted"/>
<dbReference type="AlphaFoldDB" id="A0A6J7ZE62"/>
<keyword evidence="2" id="KW-1185">Reference proteome</keyword>
<dbReference type="EMBL" id="CZCZ02000001">
    <property type="protein sequence ID" value="CAC5339698.1"/>
    <property type="molecule type" value="Genomic_DNA"/>
</dbReference>
<evidence type="ECO:0000313" key="1">
    <source>
        <dbReference type="EMBL" id="CAC5339698.1"/>
    </source>
</evidence>
<accession>A0A6J7ZE62</accession>
<protein>
    <submittedName>
        <fullName evidence="1">Uncharacterized protein</fullName>
    </submittedName>
</protein>
<dbReference type="Proteomes" id="UP000196521">
    <property type="component" value="Unassembled WGS sequence"/>
</dbReference>
<dbReference type="RefSeq" id="WP_026798316.1">
    <property type="nucleotide sequence ID" value="NZ_CZCZ02000001.1"/>
</dbReference>
<reference evidence="1" key="1">
    <citation type="submission" date="2020-05" db="EMBL/GenBank/DDBJ databases">
        <authorList>
            <consortium name="Genoscope - CEA"/>
            <person name="William W."/>
        </authorList>
    </citation>
    <scope>NUCLEOTIDE SEQUENCE [LARGE SCALE GENOMIC DNA]</scope>
    <source>
        <strain evidence="1">PCC 7821</strain>
    </source>
</reference>
<evidence type="ECO:0000313" key="2">
    <source>
        <dbReference type="Proteomes" id="UP000196521"/>
    </source>
</evidence>
<organism evidence="1 2">
    <name type="scientific">Planktothrix rubescens CCAP 1459/22</name>
    <dbReference type="NCBI Taxonomy" id="329571"/>
    <lineage>
        <taxon>Bacteria</taxon>
        <taxon>Bacillati</taxon>
        <taxon>Cyanobacteriota</taxon>
        <taxon>Cyanophyceae</taxon>
        <taxon>Oscillatoriophycideae</taxon>
        <taxon>Oscillatoriales</taxon>
        <taxon>Microcoleaceae</taxon>
        <taxon>Planktothrix</taxon>
    </lineage>
</organism>